<proteinExistence type="predicted"/>
<keyword evidence="2" id="KW-1185">Reference proteome</keyword>
<name>A0ACC1C8M5_9ROSI</name>
<dbReference type="EMBL" id="CM047897">
    <property type="protein sequence ID" value="KAJ0111994.1"/>
    <property type="molecule type" value="Genomic_DNA"/>
</dbReference>
<protein>
    <submittedName>
        <fullName evidence="1">Uncharacterized protein</fullName>
    </submittedName>
</protein>
<evidence type="ECO:0000313" key="1">
    <source>
        <dbReference type="EMBL" id="KAJ0111994.1"/>
    </source>
</evidence>
<sequence length="167" mass="18906">MAFRSMSYLRSMMGGIRGSNSATYATSTTPKLKAYAPTADYGHFQEHQQRSKTKAIRGDFVPVYVAIGMIVLSTTLGLHTVMQQLRYSPGVRVRKKERETLPEVYFPDKVVDEADKLMKKSFFRKVAHVQEFEYGDHPISDPIRKDAFAHKPRAETLKSVGVDPTPH</sequence>
<gene>
    <name evidence="1" type="ORF">Patl1_01344</name>
</gene>
<dbReference type="Proteomes" id="UP001164250">
    <property type="component" value="Chromosome 1"/>
</dbReference>
<organism evidence="1 2">
    <name type="scientific">Pistacia atlantica</name>
    <dbReference type="NCBI Taxonomy" id="434234"/>
    <lineage>
        <taxon>Eukaryota</taxon>
        <taxon>Viridiplantae</taxon>
        <taxon>Streptophyta</taxon>
        <taxon>Embryophyta</taxon>
        <taxon>Tracheophyta</taxon>
        <taxon>Spermatophyta</taxon>
        <taxon>Magnoliopsida</taxon>
        <taxon>eudicotyledons</taxon>
        <taxon>Gunneridae</taxon>
        <taxon>Pentapetalae</taxon>
        <taxon>rosids</taxon>
        <taxon>malvids</taxon>
        <taxon>Sapindales</taxon>
        <taxon>Anacardiaceae</taxon>
        <taxon>Pistacia</taxon>
    </lineage>
</organism>
<accession>A0ACC1C8M5</accession>
<reference evidence="2" key="1">
    <citation type="journal article" date="2023" name="G3 (Bethesda)">
        <title>Genome assembly and association tests identify interacting loci associated with vigor, precocity, and sex in interspecific pistachio rootstocks.</title>
        <authorList>
            <person name="Palmer W."/>
            <person name="Jacygrad E."/>
            <person name="Sagayaradj S."/>
            <person name="Cavanaugh K."/>
            <person name="Han R."/>
            <person name="Bertier L."/>
            <person name="Beede B."/>
            <person name="Kafkas S."/>
            <person name="Golino D."/>
            <person name="Preece J."/>
            <person name="Michelmore R."/>
        </authorList>
    </citation>
    <scope>NUCLEOTIDE SEQUENCE [LARGE SCALE GENOMIC DNA]</scope>
</reference>
<comment type="caution">
    <text evidence="1">The sequence shown here is derived from an EMBL/GenBank/DDBJ whole genome shotgun (WGS) entry which is preliminary data.</text>
</comment>
<evidence type="ECO:0000313" key="2">
    <source>
        <dbReference type="Proteomes" id="UP001164250"/>
    </source>
</evidence>